<protein>
    <submittedName>
        <fullName evidence="1">Uncharacterized protein</fullName>
    </submittedName>
</protein>
<organism evidence="1">
    <name type="scientific">marine metagenome</name>
    <dbReference type="NCBI Taxonomy" id="408172"/>
    <lineage>
        <taxon>unclassified sequences</taxon>
        <taxon>metagenomes</taxon>
        <taxon>ecological metagenomes</taxon>
    </lineage>
</organism>
<evidence type="ECO:0000313" key="1">
    <source>
        <dbReference type="EMBL" id="SVC23951.1"/>
    </source>
</evidence>
<reference evidence="1" key="1">
    <citation type="submission" date="2018-05" db="EMBL/GenBank/DDBJ databases">
        <authorList>
            <person name="Lanie J.A."/>
            <person name="Ng W.-L."/>
            <person name="Kazmierczak K.M."/>
            <person name="Andrzejewski T.M."/>
            <person name="Davidsen T.M."/>
            <person name="Wayne K.J."/>
            <person name="Tettelin H."/>
            <person name="Glass J.I."/>
            <person name="Rusch D."/>
            <person name="Podicherti R."/>
            <person name="Tsui H.-C.T."/>
            <person name="Winkler M.E."/>
        </authorList>
    </citation>
    <scope>NUCLEOTIDE SEQUENCE</scope>
</reference>
<dbReference type="AlphaFoldDB" id="A0A382KMN4"/>
<proteinExistence type="predicted"/>
<name>A0A382KMN4_9ZZZZ</name>
<sequence>MPYGVSCKGGLNKNLNQFEMLAQPGVATTLENFEVDSDGGYRRINGFSAFGGSSAARPNSSNAILGLFVYADGLIA</sequence>
<feature type="non-terminal residue" evidence="1">
    <location>
        <position position="76"/>
    </location>
</feature>
<gene>
    <name evidence="1" type="ORF">METZ01_LOCUS276805</name>
</gene>
<accession>A0A382KMN4</accession>
<dbReference type="EMBL" id="UINC01080736">
    <property type="protein sequence ID" value="SVC23951.1"/>
    <property type="molecule type" value="Genomic_DNA"/>
</dbReference>